<dbReference type="PANTHER" id="PTHR43442">
    <property type="entry name" value="GLUCONOKINASE-RELATED"/>
    <property type="match status" value="1"/>
</dbReference>
<dbReference type="InterPro" id="IPR006001">
    <property type="entry name" value="Therm_gnt_kin"/>
</dbReference>
<evidence type="ECO:0000256" key="10">
    <source>
        <dbReference type="RuleBase" id="RU363066"/>
    </source>
</evidence>
<dbReference type="STRING" id="910347.SAMN05421773_11247"/>
<dbReference type="EMBL" id="FOLM01000012">
    <property type="protein sequence ID" value="SFD26453.1"/>
    <property type="molecule type" value="Genomic_DNA"/>
</dbReference>
<protein>
    <recommendedName>
        <fullName evidence="3 10">Gluconokinase</fullName>
        <ecNumber evidence="3 10">2.7.1.12</ecNumber>
    </recommendedName>
</protein>
<keyword evidence="5 10" id="KW-0547">Nucleotide-binding</keyword>
<evidence type="ECO:0000256" key="5">
    <source>
        <dbReference type="ARBA" id="ARBA00022741"/>
    </source>
</evidence>
<accession>A0A1I1R4G1</accession>
<dbReference type="OrthoDB" id="9795716at2"/>
<dbReference type="RefSeq" id="WP_093840343.1">
    <property type="nucleotide sequence ID" value="NZ_FOLM01000012.1"/>
</dbReference>
<evidence type="ECO:0000256" key="2">
    <source>
        <dbReference type="ARBA" id="ARBA00008420"/>
    </source>
</evidence>
<dbReference type="Proteomes" id="UP000199207">
    <property type="component" value="Unassembled WGS sequence"/>
</dbReference>
<gene>
    <name evidence="11" type="ORF">SAMN05421773_11247</name>
</gene>
<keyword evidence="8" id="KW-0311">Gluconate utilization</keyword>
<evidence type="ECO:0000256" key="1">
    <source>
        <dbReference type="ARBA" id="ARBA00004761"/>
    </source>
</evidence>
<evidence type="ECO:0000256" key="4">
    <source>
        <dbReference type="ARBA" id="ARBA00022679"/>
    </source>
</evidence>
<comment type="catalytic activity">
    <reaction evidence="9 10">
        <text>D-gluconate + ATP = 6-phospho-D-gluconate + ADP + H(+)</text>
        <dbReference type="Rhea" id="RHEA:19433"/>
        <dbReference type="ChEBI" id="CHEBI:15378"/>
        <dbReference type="ChEBI" id="CHEBI:18391"/>
        <dbReference type="ChEBI" id="CHEBI:30616"/>
        <dbReference type="ChEBI" id="CHEBI:58759"/>
        <dbReference type="ChEBI" id="CHEBI:456216"/>
        <dbReference type="EC" id="2.7.1.12"/>
    </reaction>
</comment>
<dbReference type="InterPro" id="IPR027417">
    <property type="entry name" value="P-loop_NTPase"/>
</dbReference>
<proteinExistence type="inferred from homology"/>
<evidence type="ECO:0000313" key="11">
    <source>
        <dbReference type="EMBL" id="SFD26453.1"/>
    </source>
</evidence>
<evidence type="ECO:0000256" key="8">
    <source>
        <dbReference type="ARBA" id="ARBA00023064"/>
    </source>
</evidence>
<organism evidence="11 12">
    <name type="scientific">Streptomyces aidingensis</name>
    <dbReference type="NCBI Taxonomy" id="910347"/>
    <lineage>
        <taxon>Bacteria</taxon>
        <taxon>Bacillati</taxon>
        <taxon>Actinomycetota</taxon>
        <taxon>Actinomycetes</taxon>
        <taxon>Kitasatosporales</taxon>
        <taxon>Streptomycetaceae</taxon>
        <taxon>Streptomyces</taxon>
    </lineage>
</organism>
<dbReference type="EC" id="2.7.1.12" evidence="3 10"/>
<reference evidence="11 12" key="1">
    <citation type="submission" date="2016-10" db="EMBL/GenBank/DDBJ databases">
        <authorList>
            <person name="de Groot N.N."/>
        </authorList>
    </citation>
    <scope>NUCLEOTIDE SEQUENCE [LARGE SCALE GENOMIC DNA]</scope>
    <source>
        <strain evidence="11 12">CGMCC 4.5739</strain>
    </source>
</reference>
<dbReference type="GO" id="GO:0005737">
    <property type="term" value="C:cytoplasm"/>
    <property type="evidence" value="ECO:0007669"/>
    <property type="project" value="TreeGrafter"/>
</dbReference>
<comment type="pathway">
    <text evidence="1">Carbohydrate acid metabolism.</text>
</comment>
<dbReference type="SUPFAM" id="SSF52540">
    <property type="entry name" value="P-loop containing nucleoside triphosphate hydrolases"/>
    <property type="match status" value="1"/>
</dbReference>
<evidence type="ECO:0000256" key="3">
    <source>
        <dbReference type="ARBA" id="ARBA00012054"/>
    </source>
</evidence>
<evidence type="ECO:0000313" key="12">
    <source>
        <dbReference type="Proteomes" id="UP000199207"/>
    </source>
</evidence>
<dbReference type="GO" id="GO:0046316">
    <property type="term" value="F:gluconokinase activity"/>
    <property type="evidence" value="ECO:0007669"/>
    <property type="project" value="UniProtKB-EC"/>
</dbReference>
<dbReference type="CDD" id="cd02021">
    <property type="entry name" value="GntK"/>
    <property type="match status" value="1"/>
</dbReference>
<dbReference type="Gene3D" id="3.40.50.300">
    <property type="entry name" value="P-loop containing nucleotide triphosphate hydrolases"/>
    <property type="match status" value="1"/>
</dbReference>
<dbReference type="FunFam" id="3.40.50.300:FF:000522">
    <property type="entry name" value="Gluconokinase"/>
    <property type="match status" value="1"/>
</dbReference>
<dbReference type="PANTHER" id="PTHR43442:SF3">
    <property type="entry name" value="GLUCONOKINASE-RELATED"/>
    <property type="match status" value="1"/>
</dbReference>
<name>A0A1I1R4G1_9ACTN</name>
<dbReference type="NCBIfam" id="TIGR01313">
    <property type="entry name" value="therm_gnt_kin"/>
    <property type="match status" value="1"/>
</dbReference>
<dbReference type="AlphaFoldDB" id="A0A1I1R4G1"/>
<dbReference type="GO" id="GO:0005524">
    <property type="term" value="F:ATP binding"/>
    <property type="evidence" value="ECO:0007669"/>
    <property type="project" value="UniProtKB-KW"/>
</dbReference>
<dbReference type="Pfam" id="PF13671">
    <property type="entry name" value="AAA_33"/>
    <property type="match status" value="1"/>
</dbReference>
<keyword evidence="7 10" id="KW-0067">ATP-binding</keyword>
<sequence length="170" mass="18271">MKPPTALVVMGVSGSGKSTLASLLAQRLGWELVEADELHPRASVAKMAAGIPLTDADRLPWLALIRDRIGERAAAGLPLVVACSALKRSYRDLLRQATGARVRFVHLAGSRELIDSRMRLRTGHFMPPSLLDSQFRDLEPLGADEDGVTVPLDGSPERMADTALDALALP</sequence>
<evidence type="ECO:0000256" key="6">
    <source>
        <dbReference type="ARBA" id="ARBA00022777"/>
    </source>
</evidence>
<keyword evidence="6 10" id="KW-0418">Kinase</keyword>
<evidence type="ECO:0000256" key="7">
    <source>
        <dbReference type="ARBA" id="ARBA00022840"/>
    </source>
</evidence>
<keyword evidence="4 10" id="KW-0808">Transferase</keyword>
<dbReference type="GO" id="GO:0019521">
    <property type="term" value="P:D-gluconate metabolic process"/>
    <property type="evidence" value="ECO:0007669"/>
    <property type="project" value="UniProtKB-KW"/>
</dbReference>
<evidence type="ECO:0000256" key="9">
    <source>
        <dbReference type="ARBA" id="ARBA00048090"/>
    </source>
</evidence>
<comment type="similarity">
    <text evidence="2 10">Belongs to the gluconokinase GntK/GntV family.</text>
</comment>
<keyword evidence="12" id="KW-1185">Reference proteome</keyword>